<sequence length="52" mass="5691">MSIAKLIVISLTTFNLGNQRLTPQKFQKAWPVVVISTALFAPISLHSIIVSP</sequence>
<name>A0A1Z3HLP2_9CYAN</name>
<proteinExistence type="predicted"/>
<accession>A0A1Z3HLP2</accession>
<protein>
    <submittedName>
        <fullName evidence="2">Uncharacterized protein</fullName>
    </submittedName>
</protein>
<dbReference type="KEGG" id="hhg:XM38_021620"/>
<evidence type="ECO:0000256" key="1">
    <source>
        <dbReference type="SAM" id="Phobius"/>
    </source>
</evidence>
<reference evidence="2 3" key="1">
    <citation type="journal article" date="2016" name="Biochim. Biophys. Acta">
        <title>Characterization of red-shifted phycobilisomes isolated from the chlorophyll f-containing cyanobacterium Halomicronema hongdechloris.</title>
        <authorList>
            <person name="Li Y."/>
            <person name="Lin Y."/>
            <person name="Garvey C.J."/>
            <person name="Birch D."/>
            <person name="Corkery R.W."/>
            <person name="Loughlin P.C."/>
            <person name="Scheer H."/>
            <person name="Willows R.D."/>
            <person name="Chen M."/>
        </authorList>
    </citation>
    <scope>NUCLEOTIDE SEQUENCE [LARGE SCALE GENOMIC DNA]</scope>
    <source>
        <strain evidence="2 3">C2206</strain>
    </source>
</reference>
<dbReference type="Proteomes" id="UP000191901">
    <property type="component" value="Chromosome"/>
</dbReference>
<evidence type="ECO:0000313" key="2">
    <source>
        <dbReference type="EMBL" id="ASC71210.1"/>
    </source>
</evidence>
<keyword evidence="1" id="KW-0472">Membrane</keyword>
<dbReference type="AlphaFoldDB" id="A0A1Z3HLP2"/>
<keyword evidence="1" id="KW-0812">Transmembrane</keyword>
<gene>
    <name evidence="2" type="ORF">XM38_021620</name>
</gene>
<organism evidence="2 3">
    <name type="scientific">Halomicronema hongdechloris C2206</name>
    <dbReference type="NCBI Taxonomy" id="1641165"/>
    <lineage>
        <taxon>Bacteria</taxon>
        <taxon>Bacillati</taxon>
        <taxon>Cyanobacteriota</taxon>
        <taxon>Cyanophyceae</taxon>
        <taxon>Nodosilineales</taxon>
        <taxon>Nodosilineaceae</taxon>
        <taxon>Halomicronema</taxon>
    </lineage>
</organism>
<feature type="transmembrane region" description="Helical" evidence="1">
    <location>
        <begin position="29"/>
        <end position="50"/>
    </location>
</feature>
<keyword evidence="3" id="KW-1185">Reference proteome</keyword>
<evidence type="ECO:0000313" key="3">
    <source>
        <dbReference type="Proteomes" id="UP000191901"/>
    </source>
</evidence>
<keyword evidence="1" id="KW-1133">Transmembrane helix</keyword>
<dbReference type="EMBL" id="CP021983">
    <property type="protein sequence ID" value="ASC71210.1"/>
    <property type="molecule type" value="Genomic_DNA"/>
</dbReference>